<comment type="caution">
    <text evidence="2">The sequence shown here is derived from an EMBL/GenBank/DDBJ whole genome shotgun (WGS) entry which is preliminary data.</text>
</comment>
<accession>A0ABW3U8W1</accession>
<evidence type="ECO:0000313" key="3">
    <source>
        <dbReference type="Proteomes" id="UP001597264"/>
    </source>
</evidence>
<dbReference type="InterPro" id="IPR024524">
    <property type="entry name" value="DUF3800"/>
</dbReference>
<feature type="compositionally biased region" description="Basic and acidic residues" evidence="1">
    <location>
        <begin position="275"/>
        <end position="286"/>
    </location>
</feature>
<keyword evidence="3" id="KW-1185">Reference proteome</keyword>
<evidence type="ECO:0000256" key="1">
    <source>
        <dbReference type="SAM" id="MobiDB-lite"/>
    </source>
</evidence>
<feature type="region of interest" description="Disordered" evidence="1">
    <location>
        <begin position="273"/>
        <end position="298"/>
    </location>
</feature>
<name>A0ABW3U8W1_9GAMM</name>
<gene>
    <name evidence="2" type="ORF">ACFQ2X_09690</name>
</gene>
<dbReference type="Proteomes" id="UP001597264">
    <property type="component" value="Unassembled WGS sequence"/>
</dbReference>
<dbReference type="EMBL" id="JBHTLR010000008">
    <property type="protein sequence ID" value="MFD1216872.1"/>
    <property type="molecule type" value="Genomic_DNA"/>
</dbReference>
<reference evidence="3" key="1">
    <citation type="journal article" date="2019" name="Int. J. Syst. Evol. Microbiol.">
        <title>The Global Catalogue of Microorganisms (GCM) 10K type strain sequencing project: providing services to taxonomists for standard genome sequencing and annotation.</title>
        <authorList>
            <consortium name="The Broad Institute Genomics Platform"/>
            <consortium name="The Broad Institute Genome Sequencing Center for Infectious Disease"/>
            <person name="Wu L."/>
            <person name="Ma J."/>
        </authorList>
    </citation>
    <scope>NUCLEOTIDE SEQUENCE [LARGE SCALE GENOMIC DNA]</scope>
    <source>
        <strain evidence="3">CCUG 54356</strain>
    </source>
</reference>
<dbReference type="Pfam" id="PF12686">
    <property type="entry name" value="DUF3800"/>
    <property type="match status" value="1"/>
</dbReference>
<organism evidence="2 3">
    <name type="scientific">Microbulbifer celer</name>
    <dbReference type="NCBI Taxonomy" id="435905"/>
    <lineage>
        <taxon>Bacteria</taxon>
        <taxon>Pseudomonadati</taxon>
        <taxon>Pseudomonadota</taxon>
        <taxon>Gammaproteobacteria</taxon>
        <taxon>Cellvibrionales</taxon>
        <taxon>Microbulbiferaceae</taxon>
        <taxon>Microbulbifer</taxon>
    </lineage>
</organism>
<protein>
    <submittedName>
        <fullName evidence="2">DUF3800 domain-containing protein</fullName>
    </submittedName>
</protein>
<proteinExistence type="predicted"/>
<sequence length="298" mass="34747">MAKTPKRSMDSNQLPLFEFDKDNLEKVQRHWPGDHPEESGFTKYIVYVDESGDHSLQSIDKSYPIFVLAFCIFHKRHYSEVVVPSLEKFKFNHFGHDQIVLHENEIRRRKSPFNIFKNSEHHQRFANELTEIIEFSNFILVSATIDKREIRKLNPADNAYHIALGLCMETLHEFLQKKGEEQKKTHIVVECRGDKEDKELELEFRRICDGNNRLGKPLPFEILFADKKVMSSGLQLAGLVARPIGLHTLRPEQSNRSTQREVLLRRGPGGSWHWIHGERNEGLPDPKKRKTPVNPPRL</sequence>
<dbReference type="RefSeq" id="WP_230437051.1">
    <property type="nucleotide sequence ID" value="NZ_CP087715.1"/>
</dbReference>
<evidence type="ECO:0000313" key="2">
    <source>
        <dbReference type="EMBL" id="MFD1216872.1"/>
    </source>
</evidence>